<proteinExistence type="predicted"/>
<protein>
    <submittedName>
        <fullName evidence="2">Uncharacterized protein</fullName>
    </submittedName>
</protein>
<gene>
    <name evidence="2" type="ORF">mRhiFer1_009636</name>
</gene>
<comment type="caution">
    <text evidence="2">The sequence shown here is derived from an EMBL/GenBank/DDBJ whole genome shotgun (WGS) entry which is preliminary data.</text>
</comment>
<dbReference type="Proteomes" id="UP000585614">
    <property type="component" value="Unassembled WGS sequence"/>
</dbReference>
<evidence type="ECO:0000313" key="3">
    <source>
        <dbReference type="Proteomes" id="UP000585614"/>
    </source>
</evidence>
<accession>A0A7J7R5T3</accession>
<evidence type="ECO:0000256" key="1">
    <source>
        <dbReference type="SAM" id="MobiDB-lite"/>
    </source>
</evidence>
<feature type="region of interest" description="Disordered" evidence="1">
    <location>
        <begin position="162"/>
        <end position="184"/>
    </location>
</feature>
<reference evidence="2 3" key="1">
    <citation type="journal article" date="2020" name="Nature">
        <title>Six reference-quality genomes reveal evolution of bat adaptations.</title>
        <authorList>
            <person name="Jebb D."/>
            <person name="Huang Z."/>
            <person name="Pippel M."/>
            <person name="Hughes G.M."/>
            <person name="Lavrichenko K."/>
            <person name="Devanna P."/>
            <person name="Winkler S."/>
            <person name="Jermiin L.S."/>
            <person name="Skirmuntt E.C."/>
            <person name="Katzourakis A."/>
            <person name="Burkitt-Gray L."/>
            <person name="Ray D.A."/>
            <person name="Sullivan K.A.M."/>
            <person name="Roscito J.G."/>
            <person name="Kirilenko B.M."/>
            <person name="Davalos L.M."/>
            <person name="Corthals A.P."/>
            <person name="Power M.L."/>
            <person name="Jones G."/>
            <person name="Ransome R.D."/>
            <person name="Dechmann D.K.N."/>
            <person name="Locatelli A.G."/>
            <person name="Puechmaille S.J."/>
            <person name="Fedrigo O."/>
            <person name="Jarvis E.D."/>
            <person name="Hiller M."/>
            <person name="Vernes S.C."/>
            <person name="Myers E.W."/>
            <person name="Teeling E.C."/>
        </authorList>
    </citation>
    <scope>NUCLEOTIDE SEQUENCE [LARGE SCALE GENOMIC DNA]</scope>
    <source>
        <strain evidence="2">MRhiFer1</strain>
        <tissue evidence="2">Lung</tissue>
    </source>
</reference>
<evidence type="ECO:0000313" key="2">
    <source>
        <dbReference type="EMBL" id="KAF6271516.1"/>
    </source>
</evidence>
<sequence length="184" mass="19571">MYNPAQQKGPAPSTARPGCASLQTPGWEGDPRGLAGTDDEAGFQARSPQDWGAQAPPRGRTWPLPLETPELGRGARRARRGSPINTKRGGCASPKDRICTGWHPRFPQETAAGSYKTFTASSPQRKKIRGWVRSDRGGTSCLKGLRLPCKAQGSPLHIQSWGHVGPLEPTKAGGLGAQGTKGNK</sequence>
<feature type="compositionally biased region" description="Gly residues" evidence="1">
    <location>
        <begin position="173"/>
        <end position="184"/>
    </location>
</feature>
<name>A0A7J7R5T3_RHIFE</name>
<organism evidence="2 3">
    <name type="scientific">Rhinolophus ferrumequinum</name>
    <name type="common">Greater horseshoe bat</name>
    <dbReference type="NCBI Taxonomy" id="59479"/>
    <lineage>
        <taxon>Eukaryota</taxon>
        <taxon>Metazoa</taxon>
        <taxon>Chordata</taxon>
        <taxon>Craniata</taxon>
        <taxon>Vertebrata</taxon>
        <taxon>Euteleostomi</taxon>
        <taxon>Mammalia</taxon>
        <taxon>Eutheria</taxon>
        <taxon>Laurasiatheria</taxon>
        <taxon>Chiroptera</taxon>
        <taxon>Yinpterochiroptera</taxon>
        <taxon>Rhinolophoidea</taxon>
        <taxon>Rhinolophidae</taxon>
        <taxon>Rhinolophinae</taxon>
        <taxon>Rhinolophus</taxon>
    </lineage>
</organism>
<feature type="region of interest" description="Disordered" evidence="1">
    <location>
        <begin position="1"/>
        <end position="96"/>
    </location>
</feature>
<dbReference type="EMBL" id="JACAGC010000030">
    <property type="protein sequence ID" value="KAF6271516.1"/>
    <property type="molecule type" value="Genomic_DNA"/>
</dbReference>
<dbReference type="AlphaFoldDB" id="A0A7J7R5T3"/>